<dbReference type="EMBL" id="MBUA01000001">
    <property type="protein sequence ID" value="MBC6490283.1"/>
    <property type="molecule type" value="Genomic_DNA"/>
</dbReference>
<dbReference type="PANTHER" id="PTHR12788">
    <property type="entry name" value="PROTEIN-TYROSINE SULFOTRANSFERASE 2"/>
    <property type="match status" value="1"/>
</dbReference>
<accession>A0ABR7M6N6</accession>
<name>A0ABR7M6N6_9BACT</name>
<dbReference type="Gene3D" id="3.40.50.300">
    <property type="entry name" value="P-loop containing nucleotide triphosphate hydrolases"/>
    <property type="match status" value="1"/>
</dbReference>
<organism evidence="2 3">
    <name type="scientific">Flavihumibacter stibioxidans</name>
    <dbReference type="NCBI Taxonomy" id="1834163"/>
    <lineage>
        <taxon>Bacteria</taxon>
        <taxon>Pseudomonadati</taxon>
        <taxon>Bacteroidota</taxon>
        <taxon>Chitinophagia</taxon>
        <taxon>Chitinophagales</taxon>
        <taxon>Chitinophagaceae</taxon>
        <taxon>Flavihumibacter</taxon>
    </lineage>
</organism>
<evidence type="ECO:0000313" key="3">
    <source>
        <dbReference type="Proteomes" id="UP000765802"/>
    </source>
</evidence>
<keyword evidence="1" id="KW-0808">Transferase</keyword>
<keyword evidence="3" id="KW-1185">Reference proteome</keyword>
<dbReference type="RefSeq" id="WP_187255600.1">
    <property type="nucleotide sequence ID" value="NZ_JBHULF010000006.1"/>
</dbReference>
<comment type="caution">
    <text evidence="2">The sequence shown here is derived from an EMBL/GenBank/DDBJ whole genome shotgun (WGS) entry which is preliminary data.</text>
</comment>
<reference evidence="2 3" key="1">
    <citation type="submission" date="2016-07" db="EMBL/GenBank/DDBJ databases">
        <title>Genome analysis of Flavihumibacter stibioxidans YS-17.</title>
        <authorList>
            <person name="Shi K."/>
            <person name="Han Y."/>
            <person name="Wang G."/>
        </authorList>
    </citation>
    <scope>NUCLEOTIDE SEQUENCE [LARGE SCALE GENOMIC DNA]</scope>
    <source>
        <strain evidence="2 3">YS-17</strain>
    </source>
</reference>
<dbReference type="SUPFAM" id="SSF52540">
    <property type="entry name" value="P-loop containing nucleoside triphosphate hydrolases"/>
    <property type="match status" value="1"/>
</dbReference>
<evidence type="ECO:0008006" key="4">
    <source>
        <dbReference type="Google" id="ProtNLM"/>
    </source>
</evidence>
<dbReference type="PANTHER" id="PTHR12788:SF10">
    <property type="entry name" value="PROTEIN-TYROSINE SULFOTRANSFERASE"/>
    <property type="match status" value="1"/>
</dbReference>
<proteinExistence type="predicted"/>
<gene>
    <name evidence="2" type="ORF">BC349_04870</name>
</gene>
<sequence length="349" mass="39896">MENISGIQIIGTQRSGSNLLRVILDQSTEIASPHPPHILVTFMPLMHLYGELNAASYKRLVDDVVDYVLANPVPWEGVIPDKDKIMHESRHYSLSELNRLIYEAAAQSKKSKYWCCKSMANVHYANELEEAGLNLKYIFLYRDGRDVAASFKKAVVGEKHIYHLAKQWKHDQDACIRLGEMMGEDRFYRLNYESLIADPERSVKSLCDFLGIEYAASMMSFYESRTSKLAAEAGEMWSNLKKPIIKDNTGKYMQTFSGNDLQIFEAVAGDVLNKLGYRLESGIDLQDNAGLQQALLSEENLMEYNRINALLKRETIQQASKADLDNRRPQELVLERIKNRDSVLFNQEN</sequence>
<evidence type="ECO:0000256" key="1">
    <source>
        <dbReference type="ARBA" id="ARBA00022679"/>
    </source>
</evidence>
<evidence type="ECO:0000313" key="2">
    <source>
        <dbReference type="EMBL" id="MBC6490283.1"/>
    </source>
</evidence>
<dbReference type="Proteomes" id="UP000765802">
    <property type="component" value="Unassembled WGS sequence"/>
</dbReference>
<dbReference type="Pfam" id="PF13469">
    <property type="entry name" value="Sulfotransfer_3"/>
    <property type="match status" value="1"/>
</dbReference>
<dbReference type="InterPro" id="IPR026634">
    <property type="entry name" value="TPST-like"/>
</dbReference>
<dbReference type="InterPro" id="IPR027417">
    <property type="entry name" value="P-loop_NTPase"/>
</dbReference>
<protein>
    <recommendedName>
        <fullName evidence="4">Sulfotransferase</fullName>
    </recommendedName>
</protein>